<keyword evidence="3" id="KW-1185">Reference proteome</keyword>
<dbReference type="EMBL" id="VTPC01000587">
    <property type="protein sequence ID" value="KAF2905180.1"/>
    <property type="molecule type" value="Genomic_DNA"/>
</dbReference>
<reference evidence="2" key="1">
    <citation type="submission" date="2019-08" db="EMBL/GenBank/DDBJ databases">
        <title>The genome of the North American firefly Photinus pyralis.</title>
        <authorList>
            <consortium name="Photinus pyralis genome working group"/>
            <person name="Fallon T.R."/>
            <person name="Sander Lower S.E."/>
            <person name="Weng J.-K."/>
        </authorList>
    </citation>
    <scope>NUCLEOTIDE SEQUENCE</scope>
    <source>
        <strain evidence="2">TRF0915ILg1</strain>
        <tissue evidence="2">Whole body</tissue>
    </source>
</reference>
<evidence type="ECO:0000313" key="3">
    <source>
        <dbReference type="Proteomes" id="UP000801492"/>
    </source>
</evidence>
<dbReference type="OrthoDB" id="118105at2759"/>
<protein>
    <submittedName>
        <fullName evidence="2">Uncharacterized protein</fullName>
    </submittedName>
</protein>
<evidence type="ECO:0000313" key="2">
    <source>
        <dbReference type="EMBL" id="KAF2905180.1"/>
    </source>
</evidence>
<dbReference type="AlphaFoldDB" id="A0A8K0DF70"/>
<feature type="region of interest" description="Disordered" evidence="1">
    <location>
        <begin position="35"/>
        <end position="82"/>
    </location>
</feature>
<name>A0A8K0DF70_IGNLU</name>
<proteinExistence type="predicted"/>
<accession>A0A8K0DF70</accession>
<feature type="compositionally biased region" description="Basic and acidic residues" evidence="1">
    <location>
        <begin position="73"/>
        <end position="82"/>
    </location>
</feature>
<organism evidence="2 3">
    <name type="scientific">Ignelater luminosus</name>
    <name type="common">Cucubano</name>
    <name type="synonym">Pyrophorus luminosus</name>
    <dbReference type="NCBI Taxonomy" id="2038154"/>
    <lineage>
        <taxon>Eukaryota</taxon>
        <taxon>Metazoa</taxon>
        <taxon>Ecdysozoa</taxon>
        <taxon>Arthropoda</taxon>
        <taxon>Hexapoda</taxon>
        <taxon>Insecta</taxon>
        <taxon>Pterygota</taxon>
        <taxon>Neoptera</taxon>
        <taxon>Endopterygota</taxon>
        <taxon>Coleoptera</taxon>
        <taxon>Polyphaga</taxon>
        <taxon>Elateriformia</taxon>
        <taxon>Elateroidea</taxon>
        <taxon>Elateridae</taxon>
        <taxon>Agrypninae</taxon>
        <taxon>Pyrophorini</taxon>
        <taxon>Ignelater</taxon>
    </lineage>
</organism>
<dbReference type="Proteomes" id="UP000801492">
    <property type="component" value="Unassembled WGS sequence"/>
</dbReference>
<gene>
    <name evidence="2" type="ORF">ILUMI_00990</name>
</gene>
<feature type="compositionally biased region" description="Acidic residues" evidence="1">
    <location>
        <begin position="38"/>
        <end position="52"/>
    </location>
</feature>
<sequence>MFFVRMANNWKECTRRPLSDKELEEIAMETLRLPDNVELSEFEDSDIEEDENAMNSPIEVEETEGNDEIDAIEPQKETDEADRKWRNYQLQEGAISEQFVGCVTPTDVFVSLLGDNIENVTCQSNLHAVQNKALKMTEGEDVLEDVLEHIRRTKCLPSR</sequence>
<feature type="compositionally biased region" description="Acidic residues" evidence="1">
    <location>
        <begin position="59"/>
        <end position="71"/>
    </location>
</feature>
<evidence type="ECO:0000256" key="1">
    <source>
        <dbReference type="SAM" id="MobiDB-lite"/>
    </source>
</evidence>
<comment type="caution">
    <text evidence="2">The sequence shown here is derived from an EMBL/GenBank/DDBJ whole genome shotgun (WGS) entry which is preliminary data.</text>
</comment>